<protein>
    <recommendedName>
        <fullName evidence="4">Bulb-type lectin domain-containing protein</fullName>
    </recommendedName>
</protein>
<name>A0A4D6N803_VIGUN</name>
<dbReference type="SUPFAM" id="SSF51110">
    <property type="entry name" value="alpha-D-mannose-specific plant lectins"/>
    <property type="match status" value="1"/>
</dbReference>
<dbReference type="Proteomes" id="UP000501690">
    <property type="component" value="Linkage Group LG10"/>
</dbReference>
<keyword evidence="1" id="KW-0732">Signal</keyword>
<dbReference type="InterPro" id="IPR036426">
    <property type="entry name" value="Bulb-type_lectin_dom_sf"/>
</dbReference>
<keyword evidence="3" id="KW-0325">Glycoprotein</keyword>
<organism evidence="5 6">
    <name type="scientific">Vigna unguiculata</name>
    <name type="common">Cowpea</name>
    <dbReference type="NCBI Taxonomy" id="3917"/>
    <lineage>
        <taxon>Eukaryota</taxon>
        <taxon>Viridiplantae</taxon>
        <taxon>Streptophyta</taxon>
        <taxon>Embryophyta</taxon>
        <taxon>Tracheophyta</taxon>
        <taxon>Spermatophyta</taxon>
        <taxon>Magnoliopsida</taxon>
        <taxon>eudicotyledons</taxon>
        <taxon>Gunneridae</taxon>
        <taxon>Pentapetalae</taxon>
        <taxon>rosids</taxon>
        <taxon>fabids</taxon>
        <taxon>Fabales</taxon>
        <taxon>Fabaceae</taxon>
        <taxon>Papilionoideae</taxon>
        <taxon>50 kb inversion clade</taxon>
        <taxon>NPAAA clade</taxon>
        <taxon>indigoferoid/millettioid clade</taxon>
        <taxon>Phaseoleae</taxon>
        <taxon>Vigna</taxon>
    </lineage>
</organism>
<accession>A0A4D6N803</accession>
<gene>
    <name evidence="5" type="ORF">DEO72_LG10g173</name>
</gene>
<evidence type="ECO:0000256" key="3">
    <source>
        <dbReference type="ARBA" id="ARBA00023180"/>
    </source>
</evidence>
<dbReference type="InterPro" id="IPR001480">
    <property type="entry name" value="Bulb-type_lectin_dom"/>
</dbReference>
<keyword evidence="6" id="KW-1185">Reference proteome</keyword>
<keyword evidence="2" id="KW-1015">Disulfide bond</keyword>
<evidence type="ECO:0000256" key="1">
    <source>
        <dbReference type="ARBA" id="ARBA00022729"/>
    </source>
</evidence>
<evidence type="ECO:0000259" key="4">
    <source>
        <dbReference type="PROSITE" id="PS50927"/>
    </source>
</evidence>
<dbReference type="PANTHER" id="PTHR32444">
    <property type="entry name" value="BULB-TYPE LECTIN DOMAIN-CONTAINING PROTEIN"/>
    <property type="match status" value="1"/>
</dbReference>
<dbReference type="Pfam" id="PF01453">
    <property type="entry name" value="B_lectin"/>
    <property type="match status" value="1"/>
</dbReference>
<dbReference type="PROSITE" id="PS50927">
    <property type="entry name" value="BULB_LECTIN"/>
    <property type="match status" value="1"/>
</dbReference>
<evidence type="ECO:0000256" key="2">
    <source>
        <dbReference type="ARBA" id="ARBA00023157"/>
    </source>
</evidence>
<evidence type="ECO:0000313" key="5">
    <source>
        <dbReference type="EMBL" id="QCE08954.1"/>
    </source>
</evidence>
<dbReference type="AlphaFoldDB" id="A0A4D6N803"/>
<dbReference type="EMBL" id="CP039354">
    <property type="protein sequence ID" value="QCE08954.1"/>
    <property type="molecule type" value="Genomic_DNA"/>
</dbReference>
<sequence length="325" mass="36976">MGTTCIRNIGRTLLFLILAFALNFTRFQCLRPGFVTDTLMQGDYLTEGNLTSRSKVFHLSFFTFNGPTSERIYLGINYVRGCLWFADPNILLLKRQAKLTIDDYGTFKILSNNDTQLLVLYASIAAQKINASATLLDTGNLVLREMDTDGNAKQILWQSYDYPTFLLLPGMKLGFNKRTGQNWSLTSWTSKTIPSKGSFTLRADQNNMQLIILWHDNNLYWSSGPLINGSFPNLKTHSDNNVYFSFVSNENETYFSYNSSSPSTWNDFDFVGLDPRGQLYGRVVVSCSKDNPALNKGCVSQSFPTCRHRMLVYQEREKRKASVIH</sequence>
<proteinExistence type="predicted"/>
<reference evidence="5 6" key="1">
    <citation type="submission" date="2019-04" db="EMBL/GenBank/DDBJ databases">
        <title>An improved genome assembly and genetic linkage map for asparagus bean, Vigna unguiculata ssp. sesquipedialis.</title>
        <authorList>
            <person name="Xia Q."/>
            <person name="Zhang R."/>
            <person name="Dong Y."/>
        </authorList>
    </citation>
    <scope>NUCLEOTIDE SEQUENCE [LARGE SCALE GENOMIC DNA]</scope>
    <source>
        <tissue evidence="5">Leaf</tissue>
    </source>
</reference>
<dbReference type="SMART" id="SM00108">
    <property type="entry name" value="B_lectin"/>
    <property type="match status" value="1"/>
</dbReference>
<evidence type="ECO:0000313" key="6">
    <source>
        <dbReference type="Proteomes" id="UP000501690"/>
    </source>
</evidence>
<dbReference type="PANTHER" id="PTHR32444:SF128">
    <property type="entry name" value="CURCULIN-LIKE (MANNOSE-BINDING) LECTIN FAMILY PROTEIN"/>
    <property type="match status" value="1"/>
</dbReference>
<feature type="domain" description="Bulb-type lectin" evidence="4">
    <location>
        <begin position="36"/>
        <end position="156"/>
    </location>
</feature>
<dbReference type="Gene3D" id="2.90.10.10">
    <property type="entry name" value="Bulb-type lectin domain"/>
    <property type="match status" value="1"/>
</dbReference>